<sequence>MNDFKALSVGNGDAEKDMEIEKQGAHGFVEEPVVTVIEIDPAMERRVKRKIDMIILPIFGFIFMFQYLDKIALSYAVIFGMKTDLNLQGQDYSWCNSIFYFGQFFFEYFAVYLLHRFPIKKFVGVTILAWGIVMMCLAATKNFTGLMIGRFFLGACEGAVSPAFVIMTSIFWRKAEHPLRYVEKNYLPAKDLRSTFALFVSLACFVSMNAFAQIAGGLLLYGCGSITNAAIDGWRISFLLAGGITILLGGVFVLIIPVSPGTAWFLNAEERVVAEQRVAQEHASAQHATFQWDQAIATLKDVKFWLIFLWALMITITSVVV</sequence>
<dbReference type="Proteomes" id="UP001227268">
    <property type="component" value="Unassembled WGS sequence"/>
</dbReference>
<name>A0ACC2VL94_9TREE</name>
<proteinExistence type="predicted"/>
<protein>
    <submittedName>
        <fullName evidence="1">Uncharacterized protein</fullName>
    </submittedName>
</protein>
<evidence type="ECO:0000313" key="2">
    <source>
        <dbReference type="Proteomes" id="UP001227268"/>
    </source>
</evidence>
<accession>A0ACC2VL94</accession>
<evidence type="ECO:0000313" key="1">
    <source>
        <dbReference type="EMBL" id="KAJ9099764.1"/>
    </source>
</evidence>
<dbReference type="EMBL" id="JASBWT010000012">
    <property type="protein sequence ID" value="KAJ9099764.1"/>
    <property type="molecule type" value="Genomic_DNA"/>
</dbReference>
<keyword evidence="2" id="KW-1185">Reference proteome</keyword>
<gene>
    <name evidence="1" type="ORF">QFC21_003762</name>
</gene>
<comment type="caution">
    <text evidence="1">The sequence shown here is derived from an EMBL/GenBank/DDBJ whole genome shotgun (WGS) entry which is preliminary data.</text>
</comment>
<organism evidence="1 2">
    <name type="scientific">Naganishia friedmannii</name>
    <dbReference type="NCBI Taxonomy" id="89922"/>
    <lineage>
        <taxon>Eukaryota</taxon>
        <taxon>Fungi</taxon>
        <taxon>Dikarya</taxon>
        <taxon>Basidiomycota</taxon>
        <taxon>Agaricomycotina</taxon>
        <taxon>Tremellomycetes</taxon>
        <taxon>Filobasidiales</taxon>
        <taxon>Filobasidiaceae</taxon>
        <taxon>Naganishia</taxon>
    </lineage>
</organism>
<reference evidence="1" key="1">
    <citation type="submission" date="2023-04" db="EMBL/GenBank/DDBJ databases">
        <title>Draft Genome sequencing of Naganishia species isolated from polar environments using Oxford Nanopore Technology.</title>
        <authorList>
            <person name="Leo P."/>
            <person name="Venkateswaran K."/>
        </authorList>
    </citation>
    <scope>NUCLEOTIDE SEQUENCE</scope>
    <source>
        <strain evidence="1">MNA-CCFEE 5423</strain>
    </source>
</reference>